<dbReference type="PANTHER" id="PTHR24260:SF143">
    <property type="entry name" value="SERINE PROTEASE GD-LIKE PROTEIN"/>
    <property type="match status" value="1"/>
</dbReference>
<dbReference type="SMART" id="SM00020">
    <property type="entry name" value="Tryp_SPc"/>
    <property type="match status" value="1"/>
</dbReference>
<reference evidence="4" key="1">
    <citation type="submission" date="2025-08" db="UniProtKB">
        <authorList>
            <consortium name="RefSeq"/>
        </authorList>
    </citation>
    <scope>IDENTIFICATION</scope>
</reference>
<keyword evidence="3" id="KW-1185">Reference proteome</keyword>
<feature type="transmembrane region" description="Helical" evidence="1">
    <location>
        <begin position="7"/>
        <end position="25"/>
    </location>
</feature>
<dbReference type="PROSITE" id="PS50240">
    <property type="entry name" value="TRYPSIN_DOM"/>
    <property type="match status" value="1"/>
</dbReference>
<dbReference type="InterPro" id="IPR001314">
    <property type="entry name" value="Peptidase_S1A"/>
</dbReference>
<feature type="domain" description="Peptidase S1" evidence="2">
    <location>
        <begin position="200"/>
        <end position="451"/>
    </location>
</feature>
<protein>
    <submittedName>
        <fullName evidence="4">Chymotrypsin-like elastase family member 2A</fullName>
    </submittedName>
</protein>
<dbReference type="PROSITE" id="PS00134">
    <property type="entry name" value="TRYPSIN_HIS"/>
    <property type="match status" value="1"/>
</dbReference>
<name>A0ABM3M009_BICAN</name>
<dbReference type="InterPro" id="IPR018114">
    <property type="entry name" value="TRYPSIN_HIS"/>
</dbReference>
<dbReference type="CDD" id="cd00190">
    <property type="entry name" value="Tryp_SPc"/>
    <property type="match status" value="1"/>
</dbReference>
<evidence type="ECO:0000256" key="1">
    <source>
        <dbReference type="SAM" id="Phobius"/>
    </source>
</evidence>
<keyword evidence="1" id="KW-0472">Membrane</keyword>
<dbReference type="Gene3D" id="2.40.10.10">
    <property type="entry name" value="Trypsin-like serine proteases"/>
    <property type="match status" value="1"/>
</dbReference>
<dbReference type="SUPFAM" id="SSF50494">
    <property type="entry name" value="Trypsin-like serine proteases"/>
    <property type="match status" value="1"/>
</dbReference>
<dbReference type="GeneID" id="112047014"/>
<evidence type="ECO:0000259" key="2">
    <source>
        <dbReference type="PROSITE" id="PS50240"/>
    </source>
</evidence>
<organism evidence="3 4">
    <name type="scientific">Bicyclus anynana</name>
    <name type="common">Squinting bush brown butterfly</name>
    <dbReference type="NCBI Taxonomy" id="110368"/>
    <lineage>
        <taxon>Eukaryota</taxon>
        <taxon>Metazoa</taxon>
        <taxon>Ecdysozoa</taxon>
        <taxon>Arthropoda</taxon>
        <taxon>Hexapoda</taxon>
        <taxon>Insecta</taxon>
        <taxon>Pterygota</taxon>
        <taxon>Neoptera</taxon>
        <taxon>Endopterygota</taxon>
        <taxon>Lepidoptera</taxon>
        <taxon>Glossata</taxon>
        <taxon>Ditrysia</taxon>
        <taxon>Papilionoidea</taxon>
        <taxon>Nymphalidae</taxon>
        <taxon>Satyrinae</taxon>
        <taxon>Satyrini</taxon>
        <taxon>Mycalesina</taxon>
        <taxon>Bicyclus</taxon>
    </lineage>
</organism>
<dbReference type="Proteomes" id="UP001652582">
    <property type="component" value="Chromosome 23"/>
</dbReference>
<evidence type="ECO:0000313" key="4">
    <source>
        <dbReference type="RefSeq" id="XP_052744659.1"/>
    </source>
</evidence>
<accession>A0ABM3M009</accession>
<dbReference type="PANTHER" id="PTHR24260">
    <property type="match status" value="1"/>
</dbReference>
<gene>
    <name evidence="4" type="primary">LOC112047014</name>
</gene>
<sequence>MKRSGLYLCAFIIIVEFSVIVYLLAHSGKVVEPNHNPVLLEVYPCRNTKDISVWFEPGLSPTEKYRYYAYVNKAFAAHSVVNLTFDAKVNATFTIKTNEATFSRISLAGGDLFTLRFVAPQEGLGVIVQGLTPGLAPNLIGLTVNDVEFCDNPDVEILGKYALTVNSSQEREKTWQAESHRLMKEDLSHCGRRGVDSELVVDGEATPGAWPWYAALFDSSTSNSKYYCAGTLIANNYVLTAGHCTINRKAENLIVTLGKHDRNSLNYSALFTERKVEKIIVPKTYDMYMMVDDIALLKLEKAPSATAQPACLWRGPTSSMETINGTVVAWGFDEYDKPMPSLQQANMPTVSNAICTDAHPDFTLVLNKNNFCAGYSAQGTSVCNGDGGMGFLVFNPDDQSPGGGGKVSGSWHLRGLLSFSAQPSSLISCGESFAVFTNVDKFREWILTQLDD</sequence>
<evidence type="ECO:0000313" key="3">
    <source>
        <dbReference type="Proteomes" id="UP001652582"/>
    </source>
</evidence>
<keyword evidence="1" id="KW-0812">Transmembrane</keyword>
<proteinExistence type="predicted"/>
<keyword evidence="1" id="KW-1133">Transmembrane helix</keyword>
<dbReference type="RefSeq" id="XP_052744659.1">
    <property type="nucleotide sequence ID" value="XM_052888699.1"/>
</dbReference>
<dbReference type="Pfam" id="PF00089">
    <property type="entry name" value="Trypsin"/>
    <property type="match status" value="1"/>
</dbReference>
<dbReference type="InterPro" id="IPR001254">
    <property type="entry name" value="Trypsin_dom"/>
</dbReference>
<dbReference type="PRINTS" id="PR00722">
    <property type="entry name" value="CHYMOTRYPSIN"/>
</dbReference>
<dbReference type="InterPro" id="IPR009003">
    <property type="entry name" value="Peptidase_S1_PA"/>
</dbReference>
<dbReference type="InterPro" id="IPR051333">
    <property type="entry name" value="CLIP_Serine_Protease"/>
</dbReference>
<dbReference type="InterPro" id="IPR043504">
    <property type="entry name" value="Peptidase_S1_PA_chymotrypsin"/>
</dbReference>